<keyword evidence="7 9" id="KW-0704">Schiff base</keyword>
<dbReference type="Proteomes" id="UP000476030">
    <property type="component" value="Unassembled WGS sequence"/>
</dbReference>
<evidence type="ECO:0000256" key="6">
    <source>
        <dbReference type="ARBA" id="ARBA00023239"/>
    </source>
</evidence>
<dbReference type="GO" id="GO:0008295">
    <property type="term" value="P:spermidine biosynthetic process"/>
    <property type="evidence" value="ECO:0007669"/>
    <property type="project" value="UniProtKB-UniRule"/>
</dbReference>
<keyword evidence="6 9" id="KW-0456">Lyase</keyword>
<keyword evidence="3 9" id="KW-0745">Spermidine biosynthesis</keyword>
<keyword evidence="1 9" id="KW-0210">Decarboxylase</keyword>
<feature type="active site" description="Proton donor; for catalytic activity" evidence="9">
    <location>
        <position position="118"/>
    </location>
</feature>
<comment type="PTM">
    <text evidence="9">Is synthesized initially as an inactive proenzyme. Formation of the active enzyme involves a self-maturation process in which the active site pyruvoyl group is generated from an internal serine residue via an autocatalytic post-translational modification. Two non-identical subunits are generated from the proenzyme in this reaction, and the pyruvate is formed at the N-terminus of the alpha chain, which is derived from the carboxyl end of the proenzyme. The post-translation cleavage follows an unusual pathway, termed non-hydrolytic serinolysis, in which the side chain hydroxyl group of the serine supplies its oxygen atom to form the C-terminus of the beta chain, while the remainder of the serine residue undergoes an oxidative deamination to produce ammonia and the pyruvoyl group blocking the N-terminus of the alpha chain.</text>
</comment>
<keyword evidence="5 9" id="KW-0865">Zymogen</keyword>
<feature type="active site" description="Schiff-base intermediate with substrate; via pyruvic acid" evidence="9">
    <location>
        <position position="98"/>
    </location>
</feature>
<reference evidence="10 11" key="1">
    <citation type="submission" date="2019-12" db="EMBL/GenBank/DDBJ databases">
        <title>Snethiella sp. nov. sp. isolated from sea sand.</title>
        <authorList>
            <person name="Kim J."/>
            <person name="Jeong S.E."/>
            <person name="Jung H.S."/>
            <person name="Jeon C.O."/>
        </authorList>
    </citation>
    <scope>NUCLEOTIDE SEQUENCE [LARGE SCALE GENOMIC DNA]</scope>
    <source>
        <strain evidence="10 11">DP05</strain>
    </source>
</reference>
<comment type="subunit">
    <text evidence="9">Heterotetramer of two alpha and two beta chains arranged as a dimer of alpha/beta heterodimers.</text>
</comment>
<evidence type="ECO:0000256" key="1">
    <source>
        <dbReference type="ARBA" id="ARBA00022793"/>
    </source>
</evidence>
<sequence>MAQREAFAGIMLENENMTIAPGAAEDDRLDYFVHKDGLTFAGTHLIIDLWGGEGLNDADLIETTLRRAIDVAGATLLHFHIHAFEPDGLSGVAVLAESHISFHSWPERDYMALDIFMCGKTDPYKAIPILREAFKPETLQLNEIKRGIVS</sequence>
<dbReference type="PANTHER" id="PTHR33866:SF2">
    <property type="entry name" value="S-ADENOSYLMETHIONINE DECARBOXYLASE PROENZYME"/>
    <property type="match status" value="1"/>
</dbReference>
<evidence type="ECO:0000313" key="10">
    <source>
        <dbReference type="EMBL" id="MZR30222.1"/>
    </source>
</evidence>
<dbReference type="PANTHER" id="PTHR33866">
    <property type="entry name" value="S-ADENOSYLMETHIONINE DECARBOXYLASE PROENZYME"/>
    <property type="match status" value="1"/>
</dbReference>
<proteinExistence type="inferred from homology"/>
<dbReference type="UniPathway" id="UPA00331">
    <property type="reaction ID" value="UER00451"/>
</dbReference>
<dbReference type="InterPro" id="IPR017716">
    <property type="entry name" value="S-AdoMet_deCOase_pro-enz"/>
</dbReference>
<comment type="cofactor">
    <cofactor evidence="9">
        <name>pyruvate</name>
        <dbReference type="ChEBI" id="CHEBI:15361"/>
    </cofactor>
    <text evidence="9">Binds 1 pyruvoyl group covalently per subunit.</text>
</comment>
<comment type="function">
    <text evidence="9">Catalyzes the decarboxylation of S-adenosylmethionine to S-adenosylmethioninamine (dcAdoMet), the propylamine donor required for the synthesis of the polyamines spermine and spermidine from the diamine putrescine.</text>
</comment>
<protein>
    <recommendedName>
        <fullName evidence="9">S-adenosylmethionine decarboxylase proenzyme</fullName>
        <shortName evidence="9">AdoMetDC</shortName>
        <shortName evidence="9">SAMDC</shortName>
        <ecNumber evidence="9">4.1.1.50</ecNumber>
    </recommendedName>
    <component>
        <recommendedName>
            <fullName evidence="9">S-adenosylmethionine decarboxylase beta chain</fullName>
        </recommendedName>
    </component>
    <component>
        <recommendedName>
            <fullName evidence="9">S-adenosylmethionine decarboxylase alpha chain</fullName>
        </recommendedName>
    </component>
</protein>
<keyword evidence="11" id="KW-1185">Reference proteome</keyword>
<feature type="modified residue" description="Pyruvic acid (Ser); by autocatalysis" evidence="9">
    <location>
        <position position="98"/>
    </location>
</feature>
<dbReference type="AlphaFoldDB" id="A0A6L8W6U5"/>
<accession>A0A6L8W6U5</accession>
<comment type="caution">
    <text evidence="10">The sequence shown here is derived from an EMBL/GenBank/DDBJ whole genome shotgun (WGS) entry which is preliminary data.</text>
</comment>
<comment type="similarity">
    <text evidence="9">Belongs to the prokaryotic AdoMetDC family. Type 1 subfamily.</text>
</comment>
<dbReference type="SUPFAM" id="SSF56276">
    <property type="entry name" value="S-adenosylmethionine decarboxylase"/>
    <property type="match status" value="1"/>
</dbReference>
<keyword evidence="4 9" id="KW-0620">Polyamine biosynthesis</keyword>
<keyword evidence="8 9" id="KW-0670">Pyruvate</keyword>
<keyword evidence="9" id="KW-0949">S-adenosyl-L-methionine</keyword>
<feature type="chain" id="PRO_5027194311" description="S-adenosylmethionine decarboxylase beta chain" evidence="9">
    <location>
        <begin position="1"/>
        <end position="97"/>
    </location>
</feature>
<dbReference type="EC" id="4.1.1.50" evidence="9"/>
<dbReference type="EMBL" id="WTUW01000001">
    <property type="protein sequence ID" value="MZR30222.1"/>
    <property type="molecule type" value="Genomic_DNA"/>
</dbReference>
<dbReference type="HAMAP" id="MF_00464">
    <property type="entry name" value="AdoMetDC_1"/>
    <property type="match status" value="1"/>
</dbReference>
<feature type="site" description="Cleavage (non-hydrolytic); by autolysis" evidence="9">
    <location>
        <begin position="97"/>
        <end position="98"/>
    </location>
</feature>
<evidence type="ECO:0000256" key="9">
    <source>
        <dbReference type="HAMAP-Rule" id="MF_00464"/>
    </source>
</evidence>
<evidence type="ECO:0000256" key="4">
    <source>
        <dbReference type="ARBA" id="ARBA00023115"/>
    </source>
</evidence>
<name>A0A6L8W6U5_9PROT</name>
<feature type="chain" id="PRO_5027194312" description="S-adenosylmethionine decarboxylase alpha chain" evidence="9">
    <location>
        <begin position="98"/>
        <end position="150"/>
    </location>
</feature>
<evidence type="ECO:0000256" key="5">
    <source>
        <dbReference type="ARBA" id="ARBA00023145"/>
    </source>
</evidence>
<dbReference type="GO" id="GO:0005829">
    <property type="term" value="C:cytosol"/>
    <property type="evidence" value="ECO:0007669"/>
    <property type="project" value="TreeGrafter"/>
</dbReference>
<dbReference type="Pfam" id="PF02675">
    <property type="entry name" value="AdoMet_dc"/>
    <property type="match status" value="1"/>
</dbReference>
<evidence type="ECO:0000256" key="3">
    <source>
        <dbReference type="ARBA" id="ARBA00023066"/>
    </source>
</evidence>
<organism evidence="10 11">
    <name type="scientific">Sneathiella litorea</name>
    <dbReference type="NCBI Taxonomy" id="2606216"/>
    <lineage>
        <taxon>Bacteria</taxon>
        <taxon>Pseudomonadati</taxon>
        <taxon>Pseudomonadota</taxon>
        <taxon>Alphaproteobacteria</taxon>
        <taxon>Sneathiellales</taxon>
        <taxon>Sneathiellaceae</taxon>
        <taxon>Sneathiella</taxon>
    </lineage>
</organism>
<dbReference type="InterPro" id="IPR003826">
    <property type="entry name" value="AdoMetDC_fam_prok"/>
</dbReference>
<feature type="active site" description="Proton acceptor; for processing activity" evidence="9">
    <location>
        <position position="103"/>
    </location>
</feature>
<comment type="catalytic activity">
    <reaction evidence="9">
        <text>S-adenosyl-L-methionine + H(+) = S-adenosyl 3-(methylsulfanyl)propylamine + CO2</text>
        <dbReference type="Rhea" id="RHEA:15981"/>
        <dbReference type="ChEBI" id="CHEBI:15378"/>
        <dbReference type="ChEBI" id="CHEBI:16526"/>
        <dbReference type="ChEBI" id="CHEBI:57443"/>
        <dbReference type="ChEBI" id="CHEBI:59789"/>
        <dbReference type="EC" id="4.1.1.50"/>
    </reaction>
</comment>
<evidence type="ECO:0000313" key="11">
    <source>
        <dbReference type="Proteomes" id="UP000476030"/>
    </source>
</evidence>
<dbReference type="GO" id="GO:0004014">
    <property type="term" value="F:adenosylmethionine decarboxylase activity"/>
    <property type="evidence" value="ECO:0007669"/>
    <property type="project" value="UniProtKB-UniRule"/>
</dbReference>
<evidence type="ECO:0000256" key="7">
    <source>
        <dbReference type="ARBA" id="ARBA00023270"/>
    </source>
</evidence>
<dbReference type="InterPro" id="IPR016067">
    <property type="entry name" value="S-AdoMet_deCO2ase_core"/>
</dbReference>
<comment type="pathway">
    <text evidence="9">Amine and polyamine biosynthesis; S-adenosylmethioninamine biosynthesis; S-adenosylmethioninamine from S-adenosyl-L-methionine: step 1/1.</text>
</comment>
<keyword evidence="2 9" id="KW-0068">Autocatalytic cleavage</keyword>
<dbReference type="Gene3D" id="3.60.90.10">
    <property type="entry name" value="S-adenosylmethionine decarboxylase"/>
    <property type="match status" value="1"/>
</dbReference>
<evidence type="ECO:0000256" key="8">
    <source>
        <dbReference type="ARBA" id="ARBA00023317"/>
    </source>
</evidence>
<dbReference type="NCBIfam" id="TIGR03330">
    <property type="entry name" value="SAM_DCase_Bsu"/>
    <property type="match status" value="1"/>
</dbReference>
<evidence type="ECO:0000256" key="2">
    <source>
        <dbReference type="ARBA" id="ARBA00022813"/>
    </source>
</evidence>
<gene>
    <name evidence="10" type="primary">speD</name>
    <name evidence="9" type="synonym">speH</name>
    <name evidence="10" type="ORF">GQE98_06180</name>
</gene>